<evidence type="ECO:0000313" key="2">
    <source>
        <dbReference type="EMBL" id="VDP21576.1"/>
    </source>
</evidence>
<keyword evidence="1" id="KW-1015">Disulfide bond</keyword>
<reference evidence="2 3" key="1">
    <citation type="submission" date="2018-11" db="EMBL/GenBank/DDBJ databases">
        <authorList>
            <consortium name="Pathogen Informatics"/>
        </authorList>
    </citation>
    <scope>NUCLEOTIDE SEQUENCE [LARGE SCALE GENOMIC DNA]</scope>
</reference>
<dbReference type="GO" id="GO:0045041">
    <property type="term" value="P:protein import into mitochondrial intermembrane space"/>
    <property type="evidence" value="ECO:0007669"/>
    <property type="project" value="InterPro"/>
</dbReference>
<evidence type="ECO:0000313" key="4">
    <source>
        <dbReference type="WBParaSite" id="HPBE_0002073601-mRNA-1"/>
    </source>
</evidence>
<organism evidence="3 4">
    <name type="scientific">Heligmosomoides polygyrus</name>
    <name type="common">Parasitic roundworm</name>
    <dbReference type="NCBI Taxonomy" id="6339"/>
    <lineage>
        <taxon>Eukaryota</taxon>
        <taxon>Metazoa</taxon>
        <taxon>Ecdysozoa</taxon>
        <taxon>Nematoda</taxon>
        <taxon>Chromadorea</taxon>
        <taxon>Rhabditida</taxon>
        <taxon>Rhabditina</taxon>
        <taxon>Rhabditomorpha</taxon>
        <taxon>Strongyloidea</taxon>
        <taxon>Heligmosomidae</taxon>
        <taxon>Heligmosomoides</taxon>
    </lineage>
</organism>
<dbReference type="PANTHER" id="PTHR21622:SF4">
    <property type="entry name" value="CHCH DOMAIN-CONTAINING PROTEIN-RELATED"/>
    <property type="match status" value="1"/>
</dbReference>
<sequence length="131" mass="14867">MLSCVPKDEVLFMSLKEHSEPLAENCSWMSSLTKFGKRIGPRFPDGSINWQCPCMGGGSLVAHRCGHFFRQLYVCMSADDKEDATVKCPEEFLDWAACMQNLSGQFPALFSTDYVTKRRIECSFQKNAEHK</sequence>
<keyword evidence="3" id="KW-1185">Reference proteome</keyword>
<accession>A0A3P8FS33</accession>
<dbReference type="GO" id="GO:0005758">
    <property type="term" value="C:mitochondrial intermembrane space"/>
    <property type="evidence" value="ECO:0007669"/>
    <property type="project" value="TreeGrafter"/>
</dbReference>
<dbReference type="OrthoDB" id="7481291at2759"/>
<dbReference type="Gene3D" id="1.10.287.2900">
    <property type="match status" value="1"/>
</dbReference>
<evidence type="ECO:0000313" key="3">
    <source>
        <dbReference type="Proteomes" id="UP000050761"/>
    </source>
</evidence>
<accession>A0A183GEI0</accession>
<name>A0A183GEI0_HELPZ</name>
<protein>
    <submittedName>
        <fullName evidence="4">CHCH domain-containing protein</fullName>
    </submittedName>
</protein>
<dbReference type="InterPro" id="IPR039289">
    <property type="entry name" value="CHCHD4"/>
</dbReference>
<dbReference type="EMBL" id="UZAH01032403">
    <property type="protein sequence ID" value="VDP21576.1"/>
    <property type="molecule type" value="Genomic_DNA"/>
</dbReference>
<dbReference type="WBParaSite" id="HPBE_0002073601-mRNA-1">
    <property type="protein sequence ID" value="HPBE_0002073601-mRNA-1"/>
    <property type="gene ID" value="HPBE_0002073601"/>
</dbReference>
<proteinExistence type="predicted"/>
<dbReference type="Proteomes" id="UP000050761">
    <property type="component" value="Unassembled WGS sequence"/>
</dbReference>
<dbReference type="PANTHER" id="PTHR21622">
    <property type="entry name" value="COILED-COIL-HELIX-COILED-COIL-HELIX DOMAIN CONTAINING 4"/>
    <property type="match status" value="1"/>
</dbReference>
<gene>
    <name evidence="2" type="ORF">HPBE_LOCUS20735</name>
</gene>
<evidence type="ECO:0000256" key="1">
    <source>
        <dbReference type="ARBA" id="ARBA00023157"/>
    </source>
</evidence>
<dbReference type="GO" id="GO:0015035">
    <property type="term" value="F:protein-disulfide reductase activity"/>
    <property type="evidence" value="ECO:0007669"/>
    <property type="project" value="InterPro"/>
</dbReference>
<dbReference type="AlphaFoldDB" id="A0A183GEI0"/>
<reference evidence="4" key="2">
    <citation type="submission" date="2019-09" db="UniProtKB">
        <authorList>
            <consortium name="WormBaseParasite"/>
        </authorList>
    </citation>
    <scope>IDENTIFICATION</scope>
</reference>